<sequence length="358" mass="39382">MKFLPILSVIALSSYSLKSEANFTLPTHEAMTSAPVNAVNYQTFSNTDGIIGSGVDVYKISYSGGADDYVIIVNLDRGGHPLIISSEKHSVTNSWMMGGNSNQDSTPYYYFKAASGNGFHNTLKALDSDLTQSYVGFTNLSYFGPVSSNIGEKRGILFPSRSHSIWMDGGELKHSFYHEDSGYYEDSIDQSWGYTLSNLAKLEIGGGKAFVGRVDEFDDVTSFQPNDSRNYFAALTDLDNATYRRSNLVSYAYAFTTNHLSSTKGYNCSFGGGYPRGFVGTVDADNNPGNKHEKLVILVSQCQNYGYAKDVLEMYGLNMSNVMTLDSGGSLKLYLNDSNSKKIDYGRTIPNILAFFED</sequence>
<evidence type="ECO:0008006" key="3">
    <source>
        <dbReference type="Google" id="ProtNLM"/>
    </source>
</evidence>
<gene>
    <name evidence="1" type="ORF">D0511_18970</name>
</gene>
<proteinExistence type="predicted"/>
<dbReference type="AlphaFoldDB" id="A0AAD0RJJ4"/>
<reference evidence="1 2" key="1">
    <citation type="submission" date="2018-08" db="EMBL/GenBank/DDBJ databases">
        <title>Whole Genome Sequences of Two Pseudoalteromonas piscicida Strains, DE1-A and DE2-A, which Exhibit Strong Antibacterial Activity against Vibrio vulnificus.</title>
        <authorList>
            <person name="Richards G.P."/>
            <person name="Needleman D.S."/>
            <person name="Watson M.A."/>
            <person name="Polson S.W."/>
        </authorList>
    </citation>
    <scope>NUCLEOTIDE SEQUENCE [LARGE SCALE GENOMIC DNA]</scope>
    <source>
        <strain evidence="1 2">DE2-A</strain>
    </source>
</reference>
<name>A0AAD0RJJ4_PSEO7</name>
<dbReference type="RefSeq" id="WP_088532917.1">
    <property type="nucleotide sequence ID" value="NZ_CP021647.1"/>
</dbReference>
<evidence type="ECO:0000313" key="2">
    <source>
        <dbReference type="Proteomes" id="UP000258102"/>
    </source>
</evidence>
<evidence type="ECO:0000313" key="1">
    <source>
        <dbReference type="EMBL" id="AXR04047.1"/>
    </source>
</evidence>
<dbReference type="Proteomes" id="UP000258102">
    <property type="component" value="Chromosome 2"/>
</dbReference>
<organism evidence="1 2">
    <name type="scientific">Pseudoalteromonas piscicida</name>
    <dbReference type="NCBI Taxonomy" id="43662"/>
    <lineage>
        <taxon>Bacteria</taxon>
        <taxon>Pseudomonadati</taxon>
        <taxon>Pseudomonadota</taxon>
        <taxon>Gammaproteobacteria</taxon>
        <taxon>Alteromonadales</taxon>
        <taxon>Pseudoalteromonadaceae</taxon>
        <taxon>Pseudoalteromonas</taxon>
    </lineage>
</organism>
<accession>A0AAD0RJJ4</accession>
<dbReference type="EMBL" id="CP031762">
    <property type="protein sequence ID" value="AXR04047.1"/>
    <property type="molecule type" value="Genomic_DNA"/>
</dbReference>
<protein>
    <recommendedName>
        <fullName evidence="3">Phosphodiester glycosidase domain-containing protein</fullName>
    </recommendedName>
</protein>
<dbReference type="KEGG" id="ppis:B1L02_22285"/>